<feature type="transmembrane region" description="Helical" evidence="6">
    <location>
        <begin position="244"/>
        <end position="264"/>
    </location>
</feature>
<keyword evidence="2" id="KW-1003">Cell membrane</keyword>
<feature type="transmembrane region" description="Helical" evidence="6">
    <location>
        <begin position="271"/>
        <end position="292"/>
    </location>
</feature>
<proteinExistence type="predicted"/>
<evidence type="ECO:0000256" key="1">
    <source>
        <dbReference type="ARBA" id="ARBA00004651"/>
    </source>
</evidence>
<feature type="transmembrane region" description="Helical" evidence="6">
    <location>
        <begin position="61"/>
        <end position="80"/>
    </location>
</feature>
<reference evidence="8" key="1">
    <citation type="journal article" date="2020" name="ISME J.">
        <title>Gammaproteobacteria mediating utilization of methyl-, sulfur- and petroleum organic compounds in deep ocean hydrothermal plumes.</title>
        <authorList>
            <person name="Zhou Z."/>
            <person name="Liu Y."/>
            <person name="Pan J."/>
            <person name="Cron B.R."/>
            <person name="Toner B.M."/>
            <person name="Anantharaman K."/>
            <person name="Breier J.A."/>
            <person name="Dick G.J."/>
            <person name="Li M."/>
        </authorList>
    </citation>
    <scope>NUCLEOTIDE SEQUENCE</scope>
    <source>
        <strain evidence="8">SZUA-1523</strain>
    </source>
</reference>
<feature type="transmembrane region" description="Helical" evidence="6">
    <location>
        <begin position="200"/>
        <end position="224"/>
    </location>
</feature>
<keyword evidence="5 6" id="KW-0472">Membrane</keyword>
<evidence type="ECO:0000313" key="8">
    <source>
        <dbReference type="EMBL" id="HIQ23933.1"/>
    </source>
</evidence>
<comment type="caution">
    <text evidence="8">The sequence shown here is derived from an EMBL/GenBank/DDBJ whole genome shotgun (WGS) entry which is preliminary data.</text>
</comment>
<dbReference type="EMBL" id="DQVR01000059">
    <property type="protein sequence ID" value="HIQ23933.1"/>
    <property type="molecule type" value="Genomic_DNA"/>
</dbReference>
<dbReference type="GO" id="GO:0005886">
    <property type="term" value="C:plasma membrane"/>
    <property type="evidence" value="ECO:0007669"/>
    <property type="project" value="UniProtKB-SubCell"/>
</dbReference>
<organism evidence="8 9">
    <name type="scientific">Pyrodictium delaneyi</name>
    <dbReference type="NCBI Taxonomy" id="1273541"/>
    <lineage>
        <taxon>Archaea</taxon>
        <taxon>Thermoproteota</taxon>
        <taxon>Thermoprotei</taxon>
        <taxon>Desulfurococcales</taxon>
        <taxon>Pyrodictiaceae</taxon>
        <taxon>Pyrodictium</taxon>
    </lineage>
</organism>
<keyword evidence="3 6" id="KW-0812">Transmembrane</keyword>
<evidence type="ECO:0000256" key="2">
    <source>
        <dbReference type="ARBA" id="ARBA00022475"/>
    </source>
</evidence>
<evidence type="ECO:0000256" key="3">
    <source>
        <dbReference type="ARBA" id="ARBA00022692"/>
    </source>
</evidence>
<name>A0A832ZT12_9CREN</name>
<dbReference type="Proteomes" id="UP000600071">
    <property type="component" value="Unassembled WGS sequence"/>
</dbReference>
<comment type="subcellular location">
    <subcellularLocation>
        <location evidence="1">Cell membrane</location>
        <topology evidence="1">Multi-pass membrane protein</topology>
    </subcellularLocation>
</comment>
<sequence length="298" mass="32202">MNETTTKVAVALLAIASVVAWLLAYPLLAERLATILGVGWLIPRYSFKLFYMVPVVTDKGTMIQLAGALVAASLPVYIYARHMARLIDILDEELAELLSTYAGLAASSGSTADALLRAARMLKPPLALYVERMARIYRATGDLDEAFEEAFRRAPRRIRLLARSIVTASKSGGMIHEVLTAAATYSRESRRLMKMTQSRLSEYSFVVSLASLTYAVAAGIVQALVEKTVMSSIPGFGGAVDTAILAGLYFYSLIVIVLASAIVIARVVHDYVLLASKYIILLIVASMAAYLLSPAMVG</sequence>
<evidence type="ECO:0000256" key="4">
    <source>
        <dbReference type="ARBA" id="ARBA00022989"/>
    </source>
</evidence>
<gene>
    <name evidence="8" type="ORF">EYH50_02675</name>
</gene>
<evidence type="ECO:0000259" key="7">
    <source>
        <dbReference type="Pfam" id="PF00482"/>
    </source>
</evidence>
<protein>
    <recommendedName>
        <fullName evidence="7">Type II secretion system protein GspF domain-containing protein</fullName>
    </recommendedName>
</protein>
<evidence type="ECO:0000256" key="6">
    <source>
        <dbReference type="SAM" id="Phobius"/>
    </source>
</evidence>
<dbReference type="Pfam" id="PF00482">
    <property type="entry name" value="T2SSF"/>
    <property type="match status" value="1"/>
</dbReference>
<accession>A0A832ZT12</accession>
<feature type="domain" description="Type II secretion system protein GspF" evidence="7">
    <location>
        <begin position="98"/>
        <end position="220"/>
    </location>
</feature>
<evidence type="ECO:0000313" key="9">
    <source>
        <dbReference type="Proteomes" id="UP000600071"/>
    </source>
</evidence>
<dbReference type="AlphaFoldDB" id="A0A832ZT12"/>
<dbReference type="InterPro" id="IPR018076">
    <property type="entry name" value="T2SS_GspF_dom"/>
</dbReference>
<evidence type="ECO:0000256" key="5">
    <source>
        <dbReference type="ARBA" id="ARBA00023136"/>
    </source>
</evidence>
<keyword evidence="4 6" id="KW-1133">Transmembrane helix</keyword>